<gene>
    <name evidence="4" type="ORF">V8P97_00860</name>
</gene>
<keyword evidence="2" id="KW-0472">Membrane</keyword>
<feature type="transmembrane region" description="Helical" evidence="2">
    <location>
        <begin position="298"/>
        <end position="325"/>
    </location>
</feature>
<feature type="transmembrane region" description="Helical" evidence="2">
    <location>
        <begin position="100"/>
        <end position="128"/>
    </location>
</feature>
<feature type="transmembrane region" description="Helical" evidence="2">
    <location>
        <begin position="54"/>
        <end position="80"/>
    </location>
</feature>
<keyword evidence="2" id="KW-1133">Transmembrane helix</keyword>
<name>A0ABU8ZLB4_9BIFI</name>
<evidence type="ECO:0000313" key="5">
    <source>
        <dbReference type="Proteomes" id="UP001373159"/>
    </source>
</evidence>
<dbReference type="RefSeq" id="WP_340486109.1">
    <property type="nucleotide sequence ID" value="NZ_JBANDZ010000001.1"/>
</dbReference>
<feature type="transmembrane region" description="Helical" evidence="2">
    <location>
        <begin position="265"/>
        <end position="286"/>
    </location>
</feature>
<evidence type="ECO:0000256" key="2">
    <source>
        <dbReference type="SAM" id="Phobius"/>
    </source>
</evidence>
<feature type="domain" description="Phosphatidic acid phosphatase type 2/haloperoxidase" evidence="3">
    <location>
        <begin position="138"/>
        <end position="243"/>
    </location>
</feature>
<keyword evidence="5" id="KW-1185">Reference proteome</keyword>
<dbReference type="InterPro" id="IPR036938">
    <property type="entry name" value="PAP2/HPO_sf"/>
</dbReference>
<keyword evidence="2" id="KW-0812">Transmembrane</keyword>
<protein>
    <submittedName>
        <fullName evidence="4">Phosphatase PAP2 family protein</fullName>
    </submittedName>
</protein>
<organism evidence="4 5">
    <name type="scientific">Bifidobacterium favimelis</name>
    <dbReference type="NCBI Taxonomy" id="3122979"/>
    <lineage>
        <taxon>Bacteria</taxon>
        <taxon>Bacillati</taxon>
        <taxon>Actinomycetota</taxon>
        <taxon>Actinomycetes</taxon>
        <taxon>Bifidobacteriales</taxon>
        <taxon>Bifidobacteriaceae</taxon>
        <taxon>Bifidobacterium</taxon>
    </lineage>
</organism>
<evidence type="ECO:0000259" key="3">
    <source>
        <dbReference type="SMART" id="SM00014"/>
    </source>
</evidence>
<comment type="caution">
    <text evidence="4">The sequence shown here is derived from an EMBL/GenBank/DDBJ whole genome shotgun (WGS) entry which is preliminary data.</text>
</comment>
<feature type="transmembrane region" description="Helical" evidence="2">
    <location>
        <begin position="175"/>
        <end position="194"/>
    </location>
</feature>
<accession>A0ABU8ZLB4</accession>
<dbReference type="SUPFAM" id="SSF48317">
    <property type="entry name" value="Acid phosphatase/Vanadium-dependent haloperoxidase"/>
    <property type="match status" value="1"/>
</dbReference>
<dbReference type="Proteomes" id="UP001373159">
    <property type="component" value="Unassembled WGS sequence"/>
</dbReference>
<feature type="region of interest" description="Disordered" evidence="1">
    <location>
        <begin position="1"/>
        <end position="44"/>
    </location>
</feature>
<evidence type="ECO:0000313" key="4">
    <source>
        <dbReference type="EMBL" id="MEK0306031.1"/>
    </source>
</evidence>
<feature type="transmembrane region" description="Helical" evidence="2">
    <location>
        <begin position="201"/>
        <end position="222"/>
    </location>
</feature>
<dbReference type="SMART" id="SM00014">
    <property type="entry name" value="acidPPc"/>
    <property type="match status" value="1"/>
</dbReference>
<dbReference type="InterPro" id="IPR000326">
    <property type="entry name" value="PAP2/HPO"/>
</dbReference>
<proteinExistence type="predicted"/>
<sequence length="349" mass="37034">MTDSFDQQMPGSAVSGPAMPDGPSPSVRVPALPTGPSMKDLDPLTVRPRTSSRVLCLVSGLALLALSALVWWLAVFTIRGQEYDDEVWNNFKGFTINVPWIHAFLGFFTSHVNTTVICVLIALVALVVVLLRRRWWLLGQMVVYAAMSYAAGRALKILLPRPFLVNVMSSGKNSAPSGHTIMAVTVFLVLLCVVPRVWRGLTALLGVPFTLAVGCSVIQGKWHRPSDVVMGILIAGGLALITLAFTRGSGMDATGTRMSSASVQIVSTVLLTAGLLGVVYGAFVIWQMDSGLQMGARWTFYGAHCSAVILIASTAGLVAGLVLALRQVTASPLTRLGLVGEPPAPPRAG</sequence>
<reference evidence="4 5" key="1">
    <citation type="submission" date="2024-02" db="EMBL/GenBank/DDBJ databases">
        <title>Bifidobacterium honeyensis sp. nov., isolated from the comb honey.</title>
        <authorList>
            <person name="Liu W."/>
            <person name="Li Y."/>
        </authorList>
    </citation>
    <scope>NUCLEOTIDE SEQUENCE [LARGE SCALE GENOMIC DNA]</scope>
    <source>
        <strain evidence="4 5">IMAU50988</strain>
    </source>
</reference>
<feature type="transmembrane region" description="Helical" evidence="2">
    <location>
        <begin position="228"/>
        <end position="245"/>
    </location>
</feature>
<dbReference type="CDD" id="cd01610">
    <property type="entry name" value="PAP2_like"/>
    <property type="match status" value="1"/>
</dbReference>
<evidence type="ECO:0000256" key="1">
    <source>
        <dbReference type="SAM" id="MobiDB-lite"/>
    </source>
</evidence>
<dbReference type="EMBL" id="JBANBB010000001">
    <property type="protein sequence ID" value="MEK0306031.1"/>
    <property type="molecule type" value="Genomic_DNA"/>
</dbReference>
<dbReference type="Gene3D" id="1.20.144.10">
    <property type="entry name" value="Phosphatidic acid phosphatase type 2/haloperoxidase"/>
    <property type="match status" value="1"/>
</dbReference>
<feature type="transmembrane region" description="Helical" evidence="2">
    <location>
        <begin position="135"/>
        <end position="155"/>
    </location>
</feature>
<dbReference type="Pfam" id="PF01569">
    <property type="entry name" value="PAP2"/>
    <property type="match status" value="1"/>
</dbReference>
<feature type="compositionally biased region" description="Polar residues" evidence="1">
    <location>
        <begin position="1"/>
        <end position="10"/>
    </location>
</feature>